<keyword evidence="3" id="KW-1185">Reference proteome</keyword>
<organism evidence="2 3">
    <name type="scientific">Anaerobacillus alkaliphilus</name>
    <dbReference type="NCBI Taxonomy" id="1548597"/>
    <lineage>
        <taxon>Bacteria</taxon>
        <taxon>Bacillati</taxon>
        <taxon>Bacillota</taxon>
        <taxon>Bacilli</taxon>
        <taxon>Bacillales</taxon>
        <taxon>Bacillaceae</taxon>
        <taxon>Anaerobacillus</taxon>
    </lineage>
</organism>
<protein>
    <submittedName>
        <fullName evidence="2">DUF58 domain-containing protein</fullName>
    </submittedName>
</protein>
<dbReference type="OrthoDB" id="9789943at2"/>
<reference evidence="2 3" key="1">
    <citation type="journal article" date="2019" name="Int. J. Syst. Evol. Microbiol.">
        <title>Anaerobacillus alkaliphilus sp. nov., a novel alkaliphilic and moderately halophilic bacterium.</title>
        <authorList>
            <person name="Borsodi A.K."/>
            <person name="Aszalos J.M."/>
            <person name="Bihari P."/>
            <person name="Nagy I."/>
            <person name="Schumann P."/>
            <person name="Sproer C."/>
            <person name="Kovacs A.L."/>
            <person name="Boka K."/>
            <person name="Dobosy P."/>
            <person name="Ovari M."/>
            <person name="Szili-Kovacs T."/>
            <person name="Toth E."/>
        </authorList>
    </citation>
    <scope>NUCLEOTIDE SEQUENCE [LARGE SCALE GENOMIC DNA]</scope>
    <source>
        <strain evidence="2 3">B16-10</strain>
    </source>
</reference>
<gene>
    <name evidence="2" type="ORF">DS745_05645</name>
</gene>
<accession>A0A4Q0VW00</accession>
<comment type="caution">
    <text evidence="2">The sequence shown here is derived from an EMBL/GenBank/DDBJ whole genome shotgun (WGS) entry which is preliminary data.</text>
</comment>
<sequence>MSMVWFIVVTILMILVQSFIFTKWGLTKVNYTRYFNKEAVFPGELFELVDEVSNRKLLPLPWLRLESKVSSNLQFTKKQDQLVVEDSEEYHRTLFSLSPFEKVTRRHMVACRKRGYYQLKTVSLTLGDIVGFNEKAEAIDAKATIIVYPELVEIEEIPLPSHSWLGDLLVKRWIIQDPFVTAGVRQYTYGDPLNSVNWNATARTGQLQVSKRDFTADHHLMIYLNFDETEDIWMPILNPELIETGISYAASIATLTLSRGIRTGFGCNSYLVDQANSDIKQAIRIEPHHSTDQLTYLYENMAKLAMDRSMNFPRFLKEEAENLYNTDILMISAIMSPAIEEVIKQIETQGSKVEVLLLAQETGEQHGK</sequence>
<dbReference type="PANTHER" id="PTHR34351">
    <property type="entry name" value="SLR1927 PROTEIN-RELATED"/>
    <property type="match status" value="1"/>
</dbReference>
<dbReference type="RefSeq" id="WP_129077302.1">
    <property type="nucleotide sequence ID" value="NZ_QOUX01000021.1"/>
</dbReference>
<proteinExistence type="predicted"/>
<dbReference type="PANTHER" id="PTHR34351:SF2">
    <property type="entry name" value="DUF58 DOMAIN-CONTAINING PROTEIN"/>
    <property type="match status" value="1"/>
</dbReference>
<dbReference type="AlphaFoldDB" id="A0A4Q0VW00"/>
<evidence type="ECO:0000259" key="1">
    <source>
        <dbReference type="Pfam" id="PF01882"/>
    </source>
</evidence>
<dbReference type="EMBL" id="QOUX01000021">
    <property type="protein sequence ID" value="RXJ02793.1"/>
    <property type="molecule type" value="Genomic_DNA"/>
</dbReference>
<dbReference type="Pfam" id="PF01882">
    <property type="entry name" value="DUF58"/>
    <property type="match status" value="1"/>
</dbReference>
<evidence type="ECO:0000313" key="2">
    <source>
        <dbReference type="EMBL" id="RXJ02793.1"/>
    </source>
</evidence>
<evidence type="ECO:0000313" key="3">
    <source>
        <dbReference type="Proteomes" id="UP000290649"/>
    </source>
</evidence>
<name>A0A4Q0VW00_9BACI</name>
<dbReference type="InterPro" id="IPR002881">
    <property type="entry name" value="DUF58"/>
</dbReference>
<feature type="domain" description="DUF58" evidence="1">
    <location>
        <begin position="184"/>
        <end position="265"/>
    </location>
</feature>
<dbReference type="Proteomes" id="UP000290649">
    <property type="component" value="Unassembled WGS sequence"/>
</dbReference>